<organism evidence="9 10">
    <name type="scientific">Flavihumibacter solisilvae</name>
    <dbReference type="NCBI Taxonomy" id="1349421"/>
    <lineage>
        <taxon>Bacteria</taxon>
        <taxon>Pseudomonadati</taxon>
        <taxon>Bacteroidota</taxon>
        <taxon>Chitinophagia</taxon>
        <taxon>Chitinophagales</taxon>
        <taxon>Chitinophagaceae</taxon>
        <taxon>Flavihumibacter</taxon>
    </lineage>
</organism>
<dbReference type="Pfam" id="PF03734">
    <property type="entry name" value="YkuD"/>
    <property type="match status" value="1"/>
</dbReference>
<evidence type="ECO:0000256" key="7">
    <source>
        <dbReference type="PROSITE-ProRule" id="PRU01373"/>
    </source>
</evidence>
<evidence type="ECO:0000256" key="1">
    <source>
        <dbReference type="ARBA" id="ARBA00004752"/>
    </source>
</evidence>
<dbReference type="STRING" id="1349421.OI18_14300"/>
<evidence type="ECO:0000256" key="4">
    <source>
        <dbReference type="ARBA" id="ARBA00022960"/>
    </source>
</evidence>
<dbReference type="InterPro" id="IPR045380">
    <property type="entry name" value="LD_TPept_scaffold_dom"/>
</dbReference>
<dbReference type="EMBL" id="JSVC01000015">
    <property type="protein sequence ID" value="KIC94150.1"/>
    <property type="molecule type" value="Genomic_DNA"/>
</dbReference>
<feature type="active site" description="Nucleophile" evidence="7">
    <location>
        <position position="501"/>
    </location>
</feature>
<dbReference type="UniPathway" id="UPA00219"/>
<dbReference type="PROSITE" id="PS52029">
    <property type="entry name" value="LD_TPASE"/>
    <property type="match status" value="1"/>
</dbReference>
<keyword evidence="4 7" id="KW-0133">Cell shape</keyword>
<dbReference type="Gene3D" id="2.40.440.10">
    <property type="entry name" value="L,D-transpeptidase catalytic domain-like"/>
    <property type="match status" value="1"/>
</dbReference>
<dbReference type="InterPro" id="IPR005490">
    <property type="entry name" value="LD_TPept_cat_dom"/>
</dbReference>
<dbReference type="CDD" id="cd16913">
    <property type="entry name" value="YkuD_like"/>
    <property type="match status" value="1"/>
</dbReference>
<evidence type="ECO:0000256" key="5">
    <source>
        <dbReference type="ARBA" id="ARBA00022984"/>
    </source>
</evidence>
<comment type="pathway">
    <text evidence="1 7">Cell wall biogenesis; peptidoglycan biosynthesis.</text>
</comment>
<feature type="domain" description="L,D-TPase catalytic" evidence="8">
    <location>
        <begin position="350"/>
        <end position="523"/>
    </location>
</feature>
<name>A0A0C1IIX4_9BACT</name>
<dbReference type="AlphaFoldDB" id="A0A0C1IIX4"/>
<proteinExistence type="inferred from homology"/>
<dbReference type="Proteomes" id="UP000031408">
    <property type="component" value="Unassembled WGS sequence"/>
</dbReference>
<dbReference type="PANTHER" id="PTHR41533:SF2">
    <property type="entry name" value="BLR7131 PROTEIN"/>
    <property type="match status" value="1"/>
</dbReference>
<keyword evidence="3" id="KW-0808">Transferase</keyword>
<protein>
    <recommendedName>
        <fullName evidence="8">L,D-TPase catalytic domain-containing protein</fullName>
    </recommendedName>
</protein>
<dbReference type="Pfam" id="PF20142">
    <property type="entry name" value="Scaffold"/>
    <property type="match status" value="1"/>
</dbReference>
<dbReference type="GO" id="GO:0016740">
    <property type="term" value="F:transferase activity"/>
    <property type="evidence" value="ECO:0007669"/>
    <property type="project" value="UniProtKB-KW"/>
</dbReference>
<evidence type="ECO:0000256" key="3">
    <source>
        <dbReference type="ARBA" id="ARBA00022679"/>
    </source>
</evidence>
<gene>
    <name evidence="9" type="ORF">OI18_14300</name>
</gene>
<dbReference type="InterPro" id="IPR036365">
    <property type="entry name" value="PGBD-like_sf"/>
</dbReference>
<dbReference type="GO" id="GO:0009252">
    <property type="term" value="P:peptidoglycan biosynthetic process"/>
    <property type="evidence" value="ECO:0007669"/>
    <property type="project" value="UniProtKB-UniPathway"/>
</dbReference>
<dbReference type="SUPFAM" id="SSF141523">
    <property type="entry name" value="L,D-transpeptidase catalytic domain-like"/>
    <property type="match status" value="1"/>
</dbReference>
<reference evidence="9 10" key="1">
    <citation type="submission" date="2014-11" db="EMBL/GenBank/DDBJ databases">
        <title>Genome sequence of Flavihumibacter solisilvae 3-3.</title>
        <authorList>
            <person name="Zhou G."/>
            <person name="Li M."/>
            <person name="Wang G."/>
        </authorList>
    </citation>
    <scope>NUCLEOTIDE SEQUENCE [LARGE SCALE GENOMIC DNA]</scope>
    <source>
        <strain evidence="9 10">3-3</strain>
    </source>
</reference>
<dbReference type="PANTHER" id="PTHR41533">
    <property type="entry name" value="L,D-TRANSPEPTIDASE HI_1667-RELATED"/>
    <property type="match status" value="1"/>
</dbReference>
<dbReference type="GO" id="GO:0071555">
    <property type="term" value="P:cell wall organization"/>
    <property type="evidence" value="ECO:0007669"/>
    <property type="project" value="UniProtKB-UniRule"/>
</dbReference>
<dbReference type="SUPFAM" id="SSF47090">
    <property type="entry name" value="PGBD-like"/>
    <property type="match status" value="1"/>
</dbReference>
<evidence type="ECO:0000256" key="6">
    <source>
        <dbReference type="ARBA" id="ARBA00023316"/>
    </source>
</evidence>
<keyword evidence="6 7" id="KW-0961">Cell wall biogenesis/degradation</keyword>
<keyword evidence="5 7" id="KW-0573">Peptidoglycan synthesis</keyword>
<comment type="caution">
    <text evidence="9">The sequence shown here is derived from an EMBL/GenBank/DDBJ whole genome shotgun (WGS) entry which is preliminary data.</text>
</comment>
<evidence type="ECO:0000259" key="8">
    <source>
        <dbReference type="PROSITE" id="PS52029"/>
    </source>
</evidence>
<accession>A0A0C1IIX4</accession>
<dbReference type="InterPro" id="IPR052905">
    <property type="entry name" value="LD-transpeptidase_YkuD-like"/>
</dbReference>
<feature type="active site" description="Proton donor/acceptor" evidence="7">
    <location>
        <position position="482"/>
    </location>
</feature>
<dbReference type="InterPro" id="IPR038063">
    <property type="entry name" value="Transpep_catalytic_dom"/>
</dbReference>
<comment type="similarity">
    <text evidence="2">Belongs to the YkuD family.</text>
</comment>
<evidence type="ECO:0000313" key="9">
    <source>
        <dbReference type="EMBL" id="KIC94150.1"/>
    </source>
</evidence>
<evidence type="ECO:0000256" key="2">
    <source>
        <dbReference type="ARBA" id="ARBA00005992"/>
    </source>
</evidence>
<dbReference type="GO" id="GO:0004180">
    <property type="term" value="F:carboxypeptidase activity"/>
    <property type="evidence" value="ECO:0007669"/>
    <property type="project" value="UniProtKB-ARBA"/>
</dbReference>
<dbReference type="GO" id="GO:0008360">
    <property type="term" value="P:regulation of cell shape"/>
    <property type="evidence" value="ECO:0007669"/>
    <property type="project" value="UniProtKB-UniRule"/>
</dbReference>
<evidence type="ECO:0000313" key="10">
    <source>
        <dbReference type="Proteomes" id="UP000031408"/>
    </source>
</evidence>
<sequence>MTGIDFAQMKIKNLLRNMRNNPLLWKYNRLLICMVSFTMFINLSCGSDQAVKAPADVVIAKSPEEIEEKIEEQLKQSIDFILNNGDKMKDSTVIPHIDALNKVYTSGAYQPLWSDKGNWLPRGDSLFFLVSKAKEFGLFPSDYHLLPLLAIRNKIVTDTVARKNVALWARADLLLSDAYLLMASHLKYGHFDRDSITVSNDSLFNTTKQVDVLKNGIVQGQLRSTLESLEPVHQGYKQIRELLPRFLDTAQFREYTIITFPNPDSTAVYGEVAKRLQEAGLLAADWNPADSATYTKAVKTYQQANGIRTTGVAAELTIKSLNNTDWEKFKRIAITLDRYRQQIPEHMPETFVWVNLPAYQLTVVDTDTVVMQSKIIVGAVKTRTPVLSSEITNFITYPQWTVPYSIIFKEMLPKIQEDITYLEKQNLMVVDKYDSVVNPAEVEWNKVTRNNFPYLIRQRQGDDNSLGLMKFNFRNKYAVYLHDTNARGLFGKKDRALSHGCVRVQEWEKLSRFLVRNDEIRYNPDTIKAWIGRQEKHIISDFARVPIYIRYFTIEAKDDKLRFFDDIYGEDRFLADRYFKSKPIS</sequence>
<keyword evidence="10" id="KW-1185">Reference proteome</keyword>